<accession>A0A9X9Q5I4</accession>
<dbReference type="Proteomes" id="UP000269945">
    <property type="component" value="Unassembled WGS sequence"/>
</dbReference>
<proteinExistence type="predicted"/>
<evidence type="ECO:0000313" key="1">
    <source>
        <dbReference type="EMBL" id="VCX30650.1"/>
    </source>
</evidence>
<reference evidence="1 2" key="1">
    <citation type="submission" date="2018-10" db="EMBL/GenBank/DDBJ databases">
        <authorList>
            <person name="Ekblom R."/>
            <person name="Jareborg N."/>
        </authorList>
    </citation>
    <scope>NUCLEOTIDE SEQUENCE [LARGE SCALE GENOMIC DNA]</scope>
    <source>
        <tissue evidence="1">Muscle</tissue>
    </source>
</reference>
<keyword evidence="2" id="KW-1185">Reference proteome</keyword>
<dbReference type="AlphaFoldDB" id="A0A9X9Q5I4"/>
<dbReference type="EMBL" id="CYRY02038691">
    <property type="protein sequence ID" value="VCX30650.1"/>
    <property type="molecule type" value="Genomic_DNA"/>
</dbReference>
<evidence type="ECO:0000313" key="2">
    <source>
        <dbReference type="Proteomes" id="UP000269945"/>
    </source>
</evidence>
<sequence length="47" mass="5178">MLNLITDQAPSDQHFGFLTGQHIVYLSTKSSFNSPSPGWLVSIKGTR</sequence>
<name>A0A9X9Q5I4_GULGU</name>
<protein>
    <submittedName>
        <fullName evidence="1">Uncharacterized protein</fullName>
    </submittedName>
</protein>
<comment type="caution">
    <text evidence="1">The sequence shown here is derived from an EMBL/GenBank/DDBJ whole genome shotgun (WGS) entry which is preliminary data.</text>
</comment>
<gene>
    <name evidence="1" type="ORF">BN2614_LOCUS3</name>
</gene>
<organism evidence="1 2">
    <name type="scientific">Gulo gulo</name>
    <name type="common">Wolverine</name>
    <name type="synonym">Gluton</name>
    <dbReference type="NCBI Taxonomy" id="48420"/>
    <lineage>
        <taxon>Eukaryota</taxon>
        <taxon>Metazoa</taxon>
        <taxon>Chordata</taxon>
        <taxon>Craniata</taxon>
        <taxon>Vertebrata</taxon>
        <taxon>Euteleostomi</taxon>
        <taxon>Mammalia</taxon>
        <taxon>Eutheria</taxon>
        <taxon>Laurasiatheria</taxon>
        <taxon>Carnivora</taxon>
        <taxon>Caniformia</taxon>
        <taxon>Musteloidea</taxon>
        <taxon>Mustelidae</taxon>
        <taxon>Guloninae</taxon>
        <taxon>Gulo</taxon>
    </lineage>
</organism>